<dbReference type="PROSITE" id="PS50847">
    <property type="entry name" value="GRAM_POS_ANCHORING"/>
    <property type="match status" value="1"/>
</dbReference>
<dbReference type="SUPFAM" id="SSF46997">
    <property type="entry name" value="Bacterial immunoglobulin/albumin-binding domains"/>
    <property type="match status" value="1"/>
</dbReference>
<feature type="domain" description="Gram-positive cocci surface proteins LPxTG" evidence="5">
    <location>
        <begin position="76"/>
        <end position="113"/>
    </location>
</feature>
<accession>A0A3P2RME4</accession>
<dbReference type="Gene3D" id="1.20.5.420">
    <property type="entry name" value="Immunoglobulin FC, subunit C"/>
    <property type="match status" value="1"/>
</dbReference>
<dbReference type="InterPro" id="IPR002988">
    <property type="entry name" value="GA_module"/>
</dbReference>
<comment type="caution">
    <text evidence="6">The sequence shown here is derived from an EMBL/GenBank/DDBJ whole genome shotgun (WGS) entry which is preliminary data.</text>
</comment>
<evidence type="ECO:0000256" key="4">
    <source>
        <dbReference type="ARBA" id="ARBA00023088"/>
    </source>
</evidence>
<name>A0A3P2RME4_WEIVI</name>
<evidence type="ECO:0000313" key="7">
    <source>
        <dbReference type="Proteomes" id="UP000275836"/>
    </source>
</evidence>
<dbReference type="Pfam" id="PF01468">
    <property type="entry name" value="GA"/>
    <property type="match status" value="1"/>
</dbReference>
<proteinExistence type="predicted"/>
<evidence type="ECO:0000313" key="6">
    <source>
        <dbReference type="EMBL" id="RRG18678.1"/>
    </source>
</evidence>
<organism evidence="6 7">
    <name type="scientific">Weissella viridescens</name>
    <name type="common">Lactobacillus viridescens</name>
    <dbReference type="NCBI Taxonomy" id="1629"/>
    <lineage>
        <taxon>Bacteria</taxon>
        <taxon>Bacillati</taxon>
        <taxon>Bacillota</taxon>
        <taxon>Bacilli</taxon>
        <taxon>Lactobacillales</taxon>
        <taxon>Lactobacillaceae</taxon>
        <taxon>Weissella</taxon>
    </lineage>
</organism>
<dbReference type="NCBIfam" id="TIGR01167">
    <property type="entry name" value="LPXTG_anchor"/>
    <property type="match status" value="1"/>
</dbReference>
<dbReference type="InterPro" id="IPR009063">
    <property type="entry name" value="Ig/albumin-bd_sf"/>
</dbReference>
<dbReference type="AlphaFoldDB" id="A0A3P2RME4"/>
<keyword evidence="2" id="KW-0964">Secreted</keyword>
<dbReference type="InterPro" id="IPR020840">
    <property type="entry name" value="Extracell_matrix-bd_GA"/>
</dbReference>
<evidence type="ECO:0000259" key="5">
    <source>
        <dbReference type="PROSITE" id="PS50847"/>
    </source>
</evidence>
<evidence type="ECO:0000256" key="1">
    <source>
        <dbReference type="ARBA" id="ARBA00022512"/>
    </source>
</evidence>
<reference evidence="6 7" key="1">
    <citation type="submission" date="2018-10" db="EMBL/GenBank/DDBJ databases">
        <title>Draft genome sequence of Weissella viridescens UCO-SMC3.</title>
        <authorList>
            <person name="Garcia-Cancino A."/>
            <person name="Espinoza-Monje M."/>
            <person name="Albarracin L."/>
            <person name="Garcia-Castillo V."/>
            <person name="Campos-Martin J."/>
            <person name="Nakano Y."/>
            <person name="Guitierrez-Zamorano C."/>
            <person name="Ikeda-Ohtsubo W."/>
            <person name="Morita H."/>
            <person name="Kitazawa H."/>
            <person name="Villena J."/>
        </authorList>
    </citation>
    <scope>NUCLEOTIDE SEQUENCE [LARGE SCALE GENOMIC DNA]</scope>
    <source>
        <strain evidence="6 7">UCO-SMC3</strain>
    </source>
</reference>
<keyword evidence="4" id="KW-0572">Peptidoglycan-anchor</keyword>
<dbReference type="Pfam" id="PF00746">
    <property type="entry name" value="Gram_pos_anchor"/>
    <property type="match status" value="1"/>
</dbReference>
<evidence type="ECO:0000256" key="3">
    <source>
        <dbReference type="ARBA" id="ARBA00022729"/>
    </source>
</evidence>
<dbReference type="SMART" id="SM00844">
    <property type="entry name" value="GA"/>
    <property type="match status" value="1"/>
</dbReference>
<dbReference type="OrthoDB" id="2062670at2"/>
<gene>
    <name evidence="6" type="ORF">D3P96_01450</name>
</gene>
<keyword evidence="1" id="KW-0134">Cell wall</keyword>
<keyword evidence="3" id="KW-0732">Signal</keyword>
<dbReference type="Proteomes" id="UP000275836">
    <property type="component" value="Unassembled WGS sequence"/>
</dbReference>
<dbReference type="EMBL" id="RHGY01000001">
    <property type="protein sequence ID" value="RRG18678.1"/>
    <property type="molecule type" value="Genomic_DNA"/>
</dbReference>
<dbReference type="InterPro" id="IPR019931">
    <property type="entry name" value="LPXTG_anchor"/>
</dbReference>
<protein>
    <submittedName>
        <fullName evidence="6">LPXTG cell wall anchor domain-containing protein</fullName>
    </submittedName>
</protein>
<sequence length="113" mass="12260">MVQMRLTKVKNAQNLQDAKDDAKQQVDQLPNLTPDQKRVFKDHIGGATLMTAVQAIVGEAPQLNDGHAKSNQQAQLPNAAVNAQSDMGVLGGAMLGLLTLFGLGKRRKREEEK</sequence>
<evidence type="ECO:0000256" key="2">
    <source>
        <dbReference type="ARBA" id="ARBA00022525"/>
    </source>
</evidence>